<dbReference type="Proteomes" id="UP000683360">
    <property type="component" value="Unassembled WGS sequence"/>
</dbReference>
<protein>
    <submittedName>
        <fullName evidence="1">Uncharacterized protein</fullName>
    </submittedName>
</protein>
<accession>A0A8S3VEA0</accession>
<proteinExistence type="predicted"/>
<evidence type="ECO:0000313" key="1">
    <source>
        <dbReference type="EMBL" id="CAG2256231.1"/>
    </source>
</evidence>
<dbReference type="AlphaFoldDB" id="A0A8S3VEA0"/>
<comment type="caution">
    <text evidence="1">The sequence shown here is derived from an EMBL/GenBank/DDBJ whole genome shotgun (WGS) entry which is preliminary data.</text>
</comment>
<keyword evidence="2" id="KW-1185">Reference proteome</keyword>
<gene>
    <name evidence="1" type="ORF">MEDL_67569</name>
</gene>
<sequence length="165" mass="19437">MYLYWDNITYLYWDNKDAATDKECCISRTYIRTIKTATDKVMHIMLYWDNKDVDNKDAADILGSAAYHVLILGHKECCISRTYIGKGCCISRTYIGTIKMLHIRYWDNKVSTYLYWDNKDAATDKECCISRTYIGTIKMLLQIRSVHITYLYWDNKDVHVLILGQ</sequence>
<name>A0A8S3VEA0_MYTED</name>
<evidence type="ECO:0000313" key="2">
    <source>
        <dbReference type="Proteomes" id="UP000683360"/>
    </source>
</evidence>
<dbReference type="EMBL" id="CAJPWZ010003297">
    <property type="protein sequence ID" value="CAG2256231.1"/>
    <property type="molecule type" value="Genomic_DNA"/>
</dbReference>
<organism evidence="1 2">
    <name type="scientific">Mytilus edulis</name>
    <name type="common">Blue mussel</name>
    <dbReference type="NCBI Taxonomy" id="6550"/>
    <lineage>
        <taxon>Eukaryota</taxon>
        <taxon>Metazoa</taxon>
        <taxon>Spiralia</taxon>
        <taxon>Lophotrochozoa</taxon>
        <taxon>Mollusca</taxon>
        <taxon>Bivalvia</taxon>
        <taxon>Autobranchia</taxon>
        <taxon>Pteriomorphia</taxon>
        <taxon>Mytilida</taxon>
        <taxon>Mytiloidea</taxon>
        <taxon>Mytilidae</taxon>
        <taxon>Mytilinae</taxon>
        <taxon>Mytilus</taxon>
    </lineage>
</organism>
<reference evidence="1" key="1">
    <citation type="submission" date="2021-03" db="EMBL/GenBank/DDBJ databases">
        <authorList>
            <person name="Bekaert M."/>
        </authorList>
    </citation>
    <scope>NUCLEOTIDE SEQUENCE</scope>
</reference>